<dbReference type="AlphaFoldDB" id="A0A2N5S8F7"/>
<comment type="caution">
    <text evidence="3">The sequence shown here is derived from an EMBL/GenBank/DDBJ whole genome shotgun (WGS) entry which is preliminary data.</text>
</comment>
<dbReference type="EMBL" id="PGCJ01001100">
    <property type="protein sequence ID" value="PLW09527.1"/>
    <property type="molecule type" value="Genomic_DNA"/>
</dbReference>
<name>A0A2N5S8F7_9BASI</name>
<organism evidence="3 4">
    <name type="scientific">Puccinia coronata f. sp. avenae</name>
    <dbReference type="NCBI Taxonomy" id="200324"/>
    <lineage>
        <taxon>Eukaryota</taxon>
        <taxon>Fungi</taxon>
        <taxon>Dikarya</taxon>
        <taxon>Basidiomycota</taxon>
        <taxon>Pucciniomycotina</taxon>
        <taxon>Pucciniomycetes</taxon>
        <taxon>Pucciniales</taxon>
        <taxon>Pucciniaceae</taxon>
        <taxon>Puccinia</taxon>
    </lineage>
</organism>
<protein>
    <submittedName>
        <fullName evidence="3">Uncharacterized protein</fullName>
    </submittedName>
</protein>
<sequence length="156" mass="17362">MQSITKLRDRTGTLTLTPSGALLGHQMNFAEATSPKDNTADSNKSATSKRFTPKRLASARMNLATLQQQLAEMQNIMRQQQEIISGLTRNNHHHPPPNSIANDVLRQFVKSPTKFFAEVNPRKPQLSQPAKMARMAASKLILDAAIQFKLGRRATE</sequence>
<accession>A0A2N5S8F7</accession>
<keyword evidence="4" id="KW-1185">Reference proteome</keyword>
<evidence type="ECO:0000256" key="1">
    <source>
        <dbReference type="SAM" id="Coils"/>
    </source>
</evidence>
<feature type="region of interest" description="Disordered" evidence="2">
    <location>
        <begin position="32"/>
        <end position="52"/>
    </location>
</feature>
<keyword evidence="1" id="KW-0175">Coiled coil</keyword>
<gene>
    <name evidence="3" type="ORF">PCANC_20840</name>
</gene>
<reference evidence="3 4" key="1">
    <citation type="submission" date="2017-11" db="EMBL/GenBank/DDBJ databases">
        <title>De novo assembly and phasing of dikaryotic genomes from two isolates of Puccinia coronata f. sp. avenae, the causal agent of oat crown rust.</title>
        <authorList>
            <person name="Miller M.E."/>
            <person name="Zhang Y."/>
            <person name="Omidvar V."/>
            <person name="Sperschneider J."/>
            <person name="Schwessinger B."/>
            <person name="Raley C."/>
            <person name="Palmer J.M."/>
            <person name="Garnica D."/>
            <person name="Upadhyaya N."/>
            <person name="Rathjen J."/>
            <person name="Taylor J.M."/>
            <person name="Park R.F."/>
            <person name="Dodds P.N."/>
            <person name="Hirsch C.D."/>
            <person name="Kianian S.F."/>
            <person name="Figueroa M."/>
        </authorList>
    </citation>
    <scope>NUCLEOTIDE SEQUENCE [LARGE SCALE GENOMIC DNA]</scope>
    <source>
        <strain evidence="3">12NC29</strain>
    </source>
</reference>
<proteinExistence type="predicted"/>
<dbReference type="Proteomes" id="UP000235388">
    <property type="component" value="Unassembled WGS sequence"/>
</dbReference>
<feature type="coiled-coil region" evidence="1">
    <location>
        <begin position="56"/>
        <end position="90"/>
    </location>
</feature>
<feature type="compositionally biased region" description="Polar residues" evidence="2">
    <location>
        <begin position="35"/>
        <end position="50"/>
    </location>
</feature>
<evidence type="ECO:0000256" key="2">
    <source>
        <dbReference type="SAM" id="MobiDB-lite"/>
    </source>
</evidence>
<evidence type="ECO:0000313" key="3">
    <source>
        <dbReference type="EMBL" id="PLW09527.1"/>
    </source>
</evidence>
<evidence type="ECO:0000313" key="4">
    <source>
        <dbReference type="Proteomes" id="UP000235388"/>
    </source>
</evidence>